<protein>
    <submittedName>
        <fullName evidence="2">Sulfurtransferase</fullName>
    </submittedName>
</protein>
<evidence type="ECO:0000313" key="3">
    <source>
        <dbReference type="Proteomes" id="UP000037600"/>
    </source>
</evidence>
<dbReference type="AlphaFoldDB" id="A0A0J8H1F3"/>
<dbReference type="SUPFAM" id="SSF52821">
    <property type="entry name" value="Rhodanese/Cell cycle control phosphatase"/>
    <property type="match status" value="1"/>
</dbReference>
<dbReference type="STRING" id="1513271.XM47_01700"/>
<dbReference type="SMART" id="SM00450">
    <property type="entry name" value="RHOD"/>
    <property type="match status" value="1"/>
</dbReference>
<sequence>MSAQHSSGFLNLVNQVRAQIKEIDIETMLEMKEQDQAFVLIDVREQNEWAAGHIPDATYLGKGIIERDIESQFPDKATKLVLYCGGGYRSALAADNLQKMGYTNVISMDGGYRRWLSLGHRVEVDV</sequence>
<comment type="caution">
    <text evidence="2">The sequence shown here is derived from an EMBL/GenBank/DDBJ whole genome shotgun (WGS) entry which is preliminary data.</text>
</comment>
<name>A0A0J8H1F3_9ALTE</name>
<reference evidence="2 3" key="1">
    <citation type="submission" date="2015-04" db="EMBL/GenBank/DDBJ databases">
        <title>Draft Genome Sequence of the Novel Agar-Digesting Marine Bacterium Q1.</title>
        <authorList>
            <person name="Li Y."/>
            <person name="Li D."/>
            <person name="Chen G."/>
            <person name="Du Z."/>
        </authorList>
    </citation>
    <scope>NUCLEOTIDE SEQUENCE [LARGE SCALE GENOMIC DNA]</scope>
    <source>
        <strain evidence="2 3">Q1</strain>
    </source>
</reference>
<dbReference type="EMBL" id="LAZL01000002">
    <property type="protein sequence ID" value="KMT66853.1"/>
    <property type="molecule type" value="Genomic_DNA"/>
</dbReference>
<evidence type="ECO:0000313" key="2">
    <source>
        <dbReference type="EMBL" id="KMT66853.1"/>
    </source>
</evidence>
<organism evidence="2 3">
    <name type="scientific">Catenovulum maritimum</name>
    <dbReference type="NCBI Taxonomy" id="1513271"/>
    <lineage>
        <taxon>Bacteria</taxon>
        <taxon>Pseudomonadati</taxon>
        <taxon>Pseudomonadota</taxon>
        <taxon>Gammaproteobacteria</taxon>
        <taxon>Alteromonadales</taxon>
        <taxon>Alteromonadaceae</taxon>
        <taxon>Catenovulum</taxon>
    </lineage>
</organism>
<dbReference type="PROSITE" id="PS50206">
    <property type="entry name" value="RHODANESE_3"/>
    <property type="match status" value="1"/>
</dbReference>
<proteinExistence type="predicted"/>
<dbReference type="PANTHER" id="PTHR44086:SF13">
    <property type="entry name" value="THIOSULFATE SULFURTRANSFERASE PSPE"/>
    <property type="match status" value="1"/>
</dbReference>
<feature type="domain" description="Rhodanese" evidence="1">
    <location>
        <begin position="34"/>
        <end position="124"/>
    </location>
</feature>
<evidence type="ECO:0000259" key="1">
    <source>
        <dbReference type="PROSITE" id="PS50206"/>
    </source>
</evidence>
<dbReference type="InterPro" id="IPR036873">
    <property type="entry name" value="Rhodanese-like_dom_sf"/>
</dbReference>
<dbReference type="Pfam" id="PF00581">
    <property type="entry name" value="Rhodanese"/>
    <property type="match status" value="1"/>
</dbReference>
<keyword evidence="3" id="KW-1185">Reference proteome</keyword>
<accession>A0A0J8H1F3</accession>
<dbReference type="GO" id="GO:0004792">
    <property type="term" value="F:thiosulfate-cyanide sulfurtransferase activity"/>
    <property type="evidence" value="ECO:0007669"/>
    <property type="project" value="TreeGrafter"/>
</dbReference>
<dbReference type="Gene3D" id="3.40.250.10">
    <property type="entry name" value="Rhodanese-like domain"/>
    <property type="match status" value="1"/>
</dbReference>
<dbReference type="PATRIC" id="fig|1513271.3.peg.359"/>
<dbReference type="OrthoDB" id="9791096at2"/>
<keyword evidence="2" id="KW-0808">Transferase</keyword>
<dbReference type="CDD" id="cd00158">
    <property type="entry name" value="RHOD"/>
    <property type="match status" value="1"/>
</dbReference>
<dbReference type="Proteomes" id="UP000037600">
    <property type="component" value="Unassembled WGS sequence"/>
</dbReference>
<dbReference type="PANTHER" id="PTHR44086">
    <property type="entry name" value="THIOSULFATE SULFURTRANSFERASE RDL2, MITOCHONDRIAL-RELATED"/>
    <property type="match status" value="1"/>
</dbReference>
<gene>
    <name evidence="2" type="ORF">XM47_01700</name>
</gene>
<dbReference type="RefSeq" id="WP_048688672.1">
    <property type="nucleotide sequence ID" value="NZ_KQ130482.1"/>
</dbReference>
<dbReference type="InterPro" id="IPR001763">
    <property type="entry name" value="Rhodanese-like_dom"/>
</dbReference>